<dbReference type="InterPro" id="IPR016286">
    <property type="entry name" value="FUC_metazoa-typ"/>
</dbReference>
<protein>
    <recommendedName>
        <fullName evidence="6">alpha-L-fucosidase</fullName>
        <ecNumber evidence="6">3.2.1.51</ecNumber>
    </recommendedName>
</protein>
<dbReference type="Proteomes" id="UP000887568">
    <property type="component" value="Unplaced"/>
</dbReference>
<dbReference type="GO" id="GO:0016139">
    <property type="term" value="P:glycoside catabolic process"/>
    <property type="evidence" value="ECO:0007669"/>
    <property type="project" value="TreeGrafter"/>
</dbReference>
<evidence type="ECO:0000256" key="3">
    <source>
        <dbReference type="ARBA" id="ARBA00004071"/>
    </source>
</evidence>
<evidence type="ECO:0000256" key="7">
    <source>
        <dbReference type="ARBA" id="ARBA00022729"/>
    </source>
</evidence>
<evidence type="ECO:0000256" key="9">
    <source>
        <dbReference type="ARBA" id="ARBA00023180"/>
    </source>
</evidence>
<dbReference type="Gene3D" id="3.20.20.80">
    <property type="entry name" value="Glycosidases"/>
    <property type="match status" value="1"/>
</dbReference>
<name>A0A913Z3J3_PATMI</name>
<evidence type="ECO:0000256" key="1">
    <source>
        <dbReference type="ARBA" id="ARBA00000321"/>
    </source>
</evidence>
<keyword evidence="8 11" id="KW-0378">Hydrolase</keyword>
<feature type="domain" description="Alpha-L-fucosidase C-terminal" evidence="13">
    <location>
        <begin position="382"/>
        <end position="472"/>
    </location>
</feature>
<reference evidence="14" key="1">
    <citation type="submission" date="2022-11" db="UniProtKB">
        <authorList>
            <consortium name="EnsemblMetazoa"/>
        </authorList>
    </citation>
    <scope>IDENTIFICATION</scope>
</reference>
<dbReference type="GO" id="GO:0004560">
    <property type="term" value="F:alpha-L-fucosidase activity"/>
    <property type="evidence" value="ECO:0007669"/>
    <property type="project" value="UniProtKB-EC"/>
</dbReference>
<sequence>MIFMCKPCTSGSNMVSITLLKFFILLALLQSLMVHGQPYQPNWQSIDSRPLPGWYDDAKFGIFMHWGVYSVPSYGSEWFWQYWASNVPSYVNFMKQNYRPDFTYADFAEQFQAELFNASRFAEIVEASGARYYVLTTKHHEGYTLWPSRYSWNWNAMDVGPKRDLVGEMATAIRKLTTKVHFGLYHSLFAWYHPLYLQDEANDFTTRLYPEQISTPMLHELVENYHPDIVWSDGFEKTTGPEYWNSTGFLAWLYNSSPVKDVVVVNDRWGEGTVCHHGGYYTCHDRYNPGTLQNHKWENAMTVDRGSWGYRRNVQLANYLSAEQLIASLAKTVSCGGNMLLNVGPTHDGRIIPIFEERLRQIGSWLKVNGEAIYGSCPWRAQNDTKSLDIWYTSQKNGTTVEAVYAIILAWPANNHIFLGAPMSTKMTTVAMVGVEPPLNWEAGPKGVGVNVTMPTLNPVQMPCQWAWVLKLLNIK</sequence>
<dbReference type="PIRSF" id="PIRSF001092">
    <property type="entry name" value="Alpha-L-fucosidase"/>
    <property type="match status" value="1"/>
</dbReference>
<evidence type="ECO:0000313" key="15">
    <source>
        <dbReference type="Proteomes" id="UP000887568"/>
    </source>
</evidence>
<evidence type="ECO:0000259" key="13">
    <source>
        <dbReference type="Pfam" id="PF16757"/>
    </source>
</evidence>
<evidence type="ECO:0000256" key="5">
    <source>
        <dbReference type="ARBA" id="ARBA00011881"/>
    </source>
</evidence>
<evidence type="ECO:0000256" key="11">
    <source>
        <dbReference type="PIRNR" id="PIRNR001092"/>
    </source>
</evidence>
<dbReference type="InterPro" id="IPR013780">
    <property type="entry name" value="Glyco_hydro_b"/>
</dbReference>
<organism evidence="14 15">
    <name type="scientific">Patiria miniata</name>
    <name type="common">Bat star</name>
    <name type="synonym">Asterina miniata</name>
    <dbReference type="NCBI Taxonomy" id="46514"/>
    <lineage>
        <taxon>Eukaryota</taxon>
        <taxon>Metazoa</taxon>
        <taxon>Echinodermata</taxon>
        <taxon>Eleutherozoa</taxon>
        <taxon>Asterozoa</taxon>
        <taxon>Asteroidea</taxon>
        <taxon>Valvatacea</taxon>
        <taxon>Valvatida</taxon>
        <taxon>Asterinidae</taxon>
        <taxon>Patiria</taxon>
    </lineage>
</organism>
<dbReference type="PRINTS" id="PR00741">
    <property type="entry name" value="GLHYDRLASE29"/>
</dbReference>
<evidence type="ECO:0000313" key="14">
    <source>
        <dbReference type="EnsemblMetazoa" id="XP_038046369.1"/>
    </source>
</evidence>
<dbReference type="InterPro" id="IPR000933">
    <property type="entry name" value="Glyco_hydro_29"/>
</dbReference>
<evidence type="ECO:0000256" key="10">
    <source>
        <dbReference type="ARBA" id="ARBA00023295"/>
    </source>
</evidence>
<keyword evidence="10 11" id="KW-0326">Glycosidase</keyword>
<dbReference type="PANTHER" id="PTHR10030:SF37">
    <property type="entry name" value="ALPHA-L-FUCOSIDASE-RELATED"/>
    <property type="match status" value="1"/>
</dbReference>
<dbReference type="EnsemblMetazoa" id="XM_038190441.1">
    <property type="protein sequence ID" value="XP_038046369.1"/>
    <property type="gene ID" value="LOC119720656"/>
</dbReference>
<evidence type="ECO:0000256" key="8">
    <source>
        <dbReference type="ARBA" id="ARBA00022801"/>
    </source>
</evidence>
<dbReference type="FunFam" id="2.60.40.1180:FF:000013">
    <property type="entry name" value="Alpha-L-fucosidase"/>
    <property type="match status" value="1"/>
</dbReference>
<dbReference type="InterPro" id="IPR017853">
    <property type="entry name" value="GH"/>
</dbReference>
<evidence type="ECO:0000256" key="6">
    <source>
        <dbReference type="ARBA" id="ARBA00012662"/>
    </source>
</evidence>
<dbReference type="OMA" id="AQDWNNP"/>
<dbReference type="SMART" id="SM00812">
    <property type="entry name" value="Alpha_L_fucos"/>
    <property type="match status" value="1"/>
</dbReference>
<evidence type="ECO:0000256" key="2">
    <source>
        <dbReference type="ARBA" id="ARBA00000419"/>
    </source>
</evidence>
<dbReference type="InterPro" id="IPR031919">
    <property type="entry name" value="Fucosidase_C"/>
</dbReference>
<dbReference type="FunFam" id="3.20.20.80:FF:000027">
    <property type="entry name" value="Alpha-L-fucosidase"/>
    <property type="match status" value="1"/>
</dbReference>
<dbReference type="EC" id="3.2.1.51" evidence="6"/>
<evidence type="ECO:0000256" key="4">
    <source>
        <dbReference type="ARBA" id="ARBA00007951"/>
    </source>
</evidence>
<comment type="subunit">
    <text evidence="5">Homotetramer.</text>
</comment>
<accession>A0A913Z3J3</accession>
<dbReference type="Gene3D" id="2.60.40.1180">
    <property type="entry name" value="Golgi alpha-mannosidase II"/>
    <property type="match status" value="1"/>
</dbReference>
<dbReference type="Pfam" id="PF01120">
    <property type="entry name" value="Alpha_L_fucos"/>
    <property type="match status" value="1"/>
</dbReference>
<feature type="chain" id="PRO_5038205391" description="alpha-L-fucosidase" evidence="11">
    <location>
        <begin position="37"/>
        <end position="476"/>
    </location>
</feature>
<keyword evidence="9" id="KW-0325">Glycoprotein</keyword>
<dbReference type="Pfam" id="PF16757">
    <property type="entry name" value="Fucosidase_C"/>
    <property type="match status" value="1"/>
</dbReference>
<keyword evidence="7 11" id="KW-0732">Signal</keyword>
<comment type="catalytic activity">
    <reaction evidence="2">
        <text>a neolactoside IV(2)-alpha-Fuc-nLc4Cer(d18:0) + H2O = a neolactoside nLc4Cer(d18:0) + L-fucose</text>
        <dbReference type="Rhea" id="RHEA:49308"/>
        <dbReference type="ChEBI" id="CHEBI:2181"/>
        <dbReference type="ChEBI" id="CHEBI:15377"/>
        <dbReference type="ChEBI" id="CHEBI:91119"/>
        <dbReference type="ChEBI" id="CHEBI:91121"/>
    </reaction>
    <physiologicalReaction direction="left-to-right" evidence="2">
        <dbReference type="Rhea" id="RHEA:49309"/>
    </physiologicalReaction>
</comment>
<dbReference type="InterPro" id="IPR057739">
    <property type="entry name" value="Glyco_hydro_29_N"/>
</dbReference>
<comment type="function">
    <text evidence="3">Alpha-L-fucosidase is responsible for hydrolyzing the alpha-1,6-linked fucose joined to the reducing-end N-acetylglucosamine of the carbohydrate moieties of glycoproteins.</text>
</comment>
<feature type="domain" description="Glycoside hydrolase family 29 N-terminal" evidence="12">
    <location>
        <begin position="31"/>
        <end position="371"/>
    </location>
</feature>
<dbReference type="OrthoDB" id="6039950at2759"/>
<dbReference type="SUPFAM" id="SSF51445">
    <property type="entry name" value="(Trans)glycosidases"/>
    <property type="match status" value="1"/>
</dbReference>
<comment type="similarity">
    <text evidence="4 11">Belongs to the glycosyl hydrolase 29 family.</text>
</comment>
<dbReference type="GeneID" id="119720656"/>
<proteinExistence type="inferred from homology"/>
<dbReference type="GO" id="GO:0005764">
    <property type="term" value="C:lysosome"/>
    <property type="evidence" value="ECO:0007669"/>
    <property type="project" value="TreeGrafter"/>
</dbReference>
<dbReference type="RefSeq" id="XP_038046369.1">
    <property type="nucleotide sequence ID" value="XM_038190441.1"/>
</dbReference>
<comment type="catalytic activity">
    <reaction evidence="1">
        <text>a neolactoside IV(2)-alpha-Fuc-nLc4Cer(d18:1(4E)) + H2O = a neolactoside nLc4Cer(d18:1(4E)) + L-fucose</text>
        <dbReference type="Rhea" id="RHEA:48224"/>
        <dbReference type="ChEBI" id="CHEBI:2181"/>
        <dbReference type="ChEBI" id="CHEBI:15377"/>
        <dbReference type="ChEBI" id="CHEBI:17006"/>
        <dbReference type="ChEBI" id="CHEBI:28691"/>
    </reaction>
    <physiologicalReaction direction="left-to-right" evidence="1">
        <dbReference type="Rhea" id="RHEA:48225"/>
    </physiologicalReaction>
</comment>
<feature type="signal peptide" evidence="11">
    <location>
        <begin position="1"/>
        <end position="36"/>
    </location>
</feature>
<dbReference type="PANTHER" id="PTHR10030">
    <property type="entry name" value="ALPHA-L-FUCOSIDASE"/>
    <property type="match status" value="1"/>
</dbReference>
<dbReference type="GO" id="GO:0006004">
    <property type="term" value="P:fucose metabolic process"/>
    <property type="evidence" value="ECO:0007669"/>
    <property type="project" value="InterPro"/>
</dbReference>
<evidence type="ECO:0000259" key="12">
    <source>
        <dbReference type="Pfam" id="PF01120"/>
    </source>
</evidence>
<keyword evidence="15" id="KW-1185">Reference proteome</keyword>
<dbReference type="AlphaFoldDB" id="A0A913Z3J3"/>